<evidence type="ECO:0000313" key="1">
    <source>
        <dbReference type="EMBL" id="KAK6779390.1"/>
    </source>
</evidence>
<comment type="caution">
    <text evidence="1">The sequence shown here is derived from an EMBL/GenBank/DDBJ whole genome shotgun (WGS) entry which is preliminary data.</text>
</comment>
<sequence>MSRSSWWRNHEGILTTF</sequence>
<dbReference type="AlphaFoldDB" id="A0AAN8T0K0"/>
<proteinExistence type="predicted"/>
<evidence type="ECO:0000313" key="2">
    <source>
        <dbReference type="Proteomes" id="UP001371456"/>
    </source>
</evidence>
<protein>
    <submittedName>
        <fullName evidence="1">Uncharacterized protein</fullName>
    </submittedName>
</protein>
<dbReference type="Proteomes" id="UP001371456">
    <property type="component" value="Unassembled WGS sequence"/>
</dbReference>
<organism evidence="1 2">
    <name type="scientific">Solanum bulbocastanum</name>
    <name type="common">Wild potato</name>
    <dbReference type="NCBI Taxonomy" id="147425"/>
    <lineage>
        <taxon>Eukaryota</taxon>
        <taxon>Viridiplantae</taxon>
        <taxon>Streptophyta</taxon>
        <taxon>Embryophyta</taxon>
        <taxon>Tracheophyta</taxon>
        <taxon>Spermatophyta</taxon>
        <taxon>Magnoliopsida</taxon>
        <taxon>eudicotyledons</taxon>
        <taxon>Gunneridae</taxon>
        <taxon>Pentapetalae</taxon>
        <taxon>asterids</taxon>
        <taxon>lamiids</taxon>
        <taxon>Solanales</taxon>
        <taxon>Solanaceae</taxon>
        <taxon>Solanoideae</taxon>
        <taxon>Solaneae</taxon>
        <taxon>Solanum</taxon>
    </lineage>
</organism>
<keyword evidence="2" id="KW-1185">Reference proteome</keyword>
<dbReference type="EMBL" id="JBANQN010000009">
    <property type="protein sequence ID" value="KAK6779390.1"/>
    <property type="molecule type" value="Genomic_DNA"/>
</dbReference>
<accession>A0AAN8T0K0</accession>
<reference evidence="1 2" key="1">
    <citation type="submission" date="2024-02" db="EMBL/GenBank/DDBJ databases">
        <title>de novo genome assembly of Solanum bulbocastanum strain 11H21.</title>
        <authorList>
            <person name="Hosaka A.J."/>
        </authorList>
    </citation>
    <scope>NUCLEOTIDE SEQUENCE [LARGE SCALE GENOMIC DNA]</scope>
    <source>
        <tissue evidence="1">Young leaves</tissue>
    </source>
</reference>
<name>A0AAN8T0K0_SOLBU</name>
<gene>
    <name evidence="1" type="ORF">RDI58_021574</name>
</gene>